<dbReference type="SUPFAM" id="SSF51735">
    <property type="entry name" value="NAD(P)-binding Rossmann-fold domains"/>
    <property type="match status" value="1"/>
</dbReference>
<dbReference type="Proteomes" id="UP001305521">
    <property type="component" value="Chromosome"/>
</dbReference>
<keyword evidence="2" id="KW-0560">Oxidoreductase</keyword>
<dbReference type="PRINTS" id="PR00081">
    <property type="entry name" value="GDHRDH"/>
</dbReference>
<dbReference type="InterPro" id="IPR036291">
    <property type="entry name" value="NAD(P)-bd_dom_sf"/>
</dbReference>
<evidence type="ECO:0000313" key="3">
    <source>
        <dbReference type="EMBL" id="WPB84744.1"/>
    </source>
</evidence>
<keyword evidence="4" id="KW-1185">Reference proteome</keyword>
<dbReference type="PRINTS" id="PR00080">
    <property type="entry name" value="SDRFAMILY"/>
</dbReference>
<dbReference type="InterPro" id="IPR020904">
    <property type="entry name" value="Sc_DH/Rdtase_CS"/>
</dbReference>
<dbReference type="PROSITE" id="PS00061">
    <property type="entry name" value="ADH_SHORT"/>
    <property type="match status" value="1"/>
</dbReference>
<evidence type="ECO:0000313" key="4">
    <source>
        <dbReference type="Proteomes" id="UP001305521"/>
    </source>
</evidence>
<sequence>MSVASVQGLPPRGAPRLAGKRVLLLGAGSVGEGIGNGRAMAILFAREGAQVACVDLNLAAAEETTALIAAEGGQAVALSADVTQENEIARIVAATLAAFGRIDILVNNVGGSVPGGPEEMSPEVWHKQFHHNLHYVHLSTRAVLPVMVQQGGGAIVNLSSVAALRNIGPDLMAYAASKSGVMALSRMIAVRYAPQGIRCNVVIPGLMHTPLVEARLAGQRSGGDVSAIVARRNAQPPMGRMGDAWDVAYAALYLASDEAKYVTGAEIVVDGGLTLKTP</sequence>
<dbReference type="Gene3D" id="3.40.50.720">
    <property type="entry name" value="NAD(P)-binding Rossmann-like Domain"/>
    <property type="match status" value="1"/>
</dbReference>
<dbReference type="CDD" id="cd05233">
    <property type="entry name" value="SDR_c"/>
    <property type="match status" value="1"/>
</dbReference>
<dbReference type="PANTHER" id="PTHR43477:SF1">
    <property type="entry name" value="DIHYDROANTICAPSIN 7-DEHYDROGENASE"/>
    <property type="match status" value="1"/>
</dbReference>
<comment type="similarity">
    <text evidence="1">Belongs to the short-chain dehydrogenases/reductases (SDR) family.</text>
</comment>
<protein>
    <submittedName>
        <fullName evidence="3">SDR family NAD(P)-dependent oxidoreductase</fullName>
    </submittedName>
</protein>
<proteinExistence type="inferred from homology"/>
<dbReference type="EMBL" id="CP137852">
    <property type="protein sequence ID" value="WPB84744.1"/>
    <property type="molecule type" value="Genomic_DNA"/>
</dbReference>
<dbReference type="RefSeq" id="WP_318648708.1">
    <property type="nucleotide sequence ID" value="NZ_CP137852.1"/>
</dbReference>
<gene>
    <name evidence="3" type="ORF">R9Z33_21955</name>
</gene>
<dbReference type="Pfam" id="PF13561">
    <property type="entry name" value="adh_short_C2"/>
    <property type="match status" value="1"/>
</dbReference>
<dbReference type="InterPro" id="IPR002347">
    <property type="entry name" value="SDR_fam"/>
</dbReference>
<dbReference type="PANTHER" id="PTHR43477">
    <property type="entry name" value="DIHYDROANTICAPSIN 7-DEHYDROGENASE"/>
    <property type="match status" value="1"/>
</dbReference>
<reference evidence="3 4" key="1">
    <citation type="submission" date="2023-11" db="EMBL/GenBank/DDBJ databases">
        <title>Arctic aerobic anoxygenic photoheterotroph Sediminicoccus rosea KRV36 adapts its photosynthesis to long days of polar summer.</title>
        <authorList>
            <person name="Tomasch J."/>
            <person name="Kopejtka K."/>
            <person name="Bily T."/>
            <person name="Gardiner A.T."/>
            <person name="Gardian Z."/>
            <person name="Shivaramu S."/>
            <person name="Koblizek M."/>
            <person name="Engelhardt F."/>
            <person name="Kaftan D."/>
        </authorList>
    </citation>
    <scope>NUCLEOTIDE SEQUENCE [LARGE SCALE GENOMIC DNA]</scope>
    <source>
        <strain evidence="3 4">R-30</strain>
    </source>
</reference>
<name>A0ABZ0PGH0_9PROT</name>
<accession>A0ABZ0PGH0</accession>
<dbReference type="InterPro" id="IPR051122">
    <property type="entry name" value="SDR_DHRS6-like"/>
</dbReference>
<evidence type="ECO:0000256" key="2">
    <source>
        <dbReference type="ARBA" id="ARBA00023002"/>
    </source>
</evidence>
<organism evidence="3 4">
    <name type="scientific">Sediminicoccus rosea</name>
    <dbReference type="NCBI Taxonomy" id="1225128"/>
    <lineage>
        <taxon>Bacteria</taxon>
        <taxon>Pseudomonadati</taxon>
        <taxon>Pseudomonadota</taxon>
        <taxon>Alphaproteobacteria</taxon>
        <taxon>Acetobacterales</taxon>
        <taxon>Roseomonadaceae</taxon>
        <taxon>Sediminicoccus</taxon>
    </lineage>
</organism>
<evidence type="ECO:0000256" key="1">
    <source>
        <dbReference type="ARBA" id="ARBA00006484"/>
    </source>
</evidence>